<dbReference type="InterPro" id="IPR012861">
    <property type="entry name" value="DUF1634"/>
</dbReference>
<dbReference type="Pfam" id="PF07843">
    <property type="entry name" value="DUF1634"/>
    <property type="match status" value="1"/>
</dbReference>
<evidence type="ECO:0000313" key="2">
    <source>
        <dbReference type="EMBL" id="EQD35094.1"/>
    </source>
</evidence>
<evidence type="ECO:0000256" key="1">
    <source>
        <dbReference type="SAM" id="Phobius"/>
    </source>
</evidence>
<feature type="transmembrane region" description="Helical" evidence="1">
    <location>
        <begin position="34"/>
        <end position="58"/>
    </location>
</feature>
<protein>
    <submittedName>
        <fullName evidence="2">Membrane protein containing DUF1634</fullName>
    </submittedName>
</protein>
<keyword evidence="1" id="KW-0812">Transmembrane</keyword>
<feature type="non-terminal residue" evidence="2">
    <location>
        <position position="1"/>
    </location>
</feature>
<name>T1A227_9ZZZZ</name>
<keyword evidence="1" id="KW-0472">Membrane</keyword>
<dbReference type="AlphaFoldDB" id="T1A227"/>
<dbReference type="EMBL" id="AUZX01013617">
    <property type="protein sequence ID" value="EQD35094.1"/>
    <property type="molecule type" value="Genomic_DNA"/>
</dbReference>
<reference evidence="2" key="2">
    <citation type="journal article" date="2014" name="ISME J.">
        <title>Microbial stratification in low pH oxic and suboxic macroscopic growths along an acid mine drainage.</title>
        <authorList>
            <person name="Mendez-Garcia C."/>
            <person name="Mesa V."/>
            <person name="Sprenger R.R."/>
            <person name="Richter M."/>
            <person name="Diez M.S."/>
            <person name="Solano J."/>
            <person name="Bargiela R."/>
            <person name="Golyshina O.V."/>
            <person name="Manteca A."/>
            <person name="Ramos J.L."/>
            <person name="Gallego J.R."/>
            <person name="Llorente I."/>
            <person name="Martins Dos Santos V.A."/>
            <person name="Jensen O.N."/>
            <person name="Pelaez A.I."/>
            <person name="Sanchez J."/>
            <person name="Ferrer M."/>
        </authorList>
    </citation>
    <scope>NUCLEOTIDE SEQUENCE</scope>
</reference>
<gene>
    <name evidence="2" type="ORF">B1A_18459</name>
</gene>
<reference evidence="2" key="1">
    <citation type="submission" date="2013-08" db="EMBL/GenBank/DDBJ databases">
        <authorList>
            <person name="Mendez C."/>
            <person name="Richter M."/>
            <person name="Ferrer M."/>
            <person name="Sanchez J."/>
        </authorList>
    </citation>
    <scope>NUCLEOTIDE SEQUENCE</scope>
</reference>
<sequence>ATATPNYHTFHSINGQLRHFRQLFPDAFHGNPLAIIQVGILLLIATPVARVAFLVGAFSLERDKLYVAVSGLVLTILLYSIIFAK</sequence>
<keyword evidence="1" id="KW-1133">Transmembrane helix</keyword>
<comment type="caution">
    <text evidence="2">The sequence shown here is derived from an EMBL/GenBank/DDBJ whole genome shotgun (WGS) entry which is preliminary data.</text>
</comment>
<proteinExistence type="predicted"/>
<accession>T1A227</accession>
<feature type="transmembrane region" description="Helical" evidence="1">
    <location>
        <begin position="65"/>
        <end position="84"/>
    </location>
</feature>
<organism evidence="2">
    <name type="scientific">mine drainage metagenome</name>
    <dbReference type="NCBI Taxonomy" id="410659"/>
    <lineage>
        <taxon>unclassified sequences</taxon>
        <taxon>metagenomes</taxon>
        <taxon>ecological metagenomes</taxon>
    </lineage>
</organism>